<dbReference type="AlphaFoldDB" id="A0A1Q3A8T5"/>
<dbReference type="SMART" id="SM00355">
    <property type="entry name" value="ZnF_C2H2"/>
    <property type="match status" value="2"/>
</dbReference>
<dbReference type="Proteomes" id="UP000187013">
    <property type="component" value="Unassembled WGS sequence"/>
</dbReference>
<dbReference type="PANTHER" id="PTHR46105:SF28">
    <property type="entry name" value="ZINC FINGER PROTEIN 37-LIKE"/>
    <property type="match status" value="1"/>
</dbReference>
<evidence type="ECO:0000256" key="2">
    <source>
        <dbReference type="SAM" id="MobiDB-lite"/>
    </source>
</evidence>
<dbReference type="GO" id="GO:0000978">
    <property type="term" value="F:RNA polymerase II cis-regulatory region sequence-specific DNA binding"/>
    <property type="evidence" value="ECO:0007669"/>
    <property type="project" value="TreeGrafter"/>
</dbReference>
<dbReference type="Gene3D" id="3.30.160.60">
    <property type="entry name" value="Classic Zinc Finger"/>
    <property type="match status" value="1"/>
</dbReference>
<comment type="caution">
    <text evidence="5">The sequence shown here is derived from an EMBL/GenBank/DDBJ whole genome shotgun (WGS) entry which is preliminary data.</text>
</comment>
<evidence type="ECO:0000256" key="3">
    <source>
        <dbReference type="SAM" id="Phobius"/>
    </source>
</evidence>
<feature type="compositionally biased region" description="Polar residues" evidence="2">
    <location>
        <begin position="174"/>
        <end position="192"/>
    </location>
</feature>
<dbReference type="GO" id="GO:0008270">
    <property type="term" value="F:zinc ion binding"/>
    <property type="evidence" value="ECO:0007669"/>
    <property type="project" value="UniProtKB-KW"/>
</dbReference>
<keyword evidence="3" id="KW-1133">Transmembrane helix</keyword>
<dbReference type="PROSITE" id="PS00028">
    <property type="entry name" value="ZINC_FINGER_C2H2_1"/>
    <property type="match status" value="1"/>
</dbReference>
<dbReference type="PANTHER" id="PTHR46105">
    <property type="entry name" value="AGAP004733-PA"/>
    <property type="match status" value="1"/>
</dbReference>
<dbReference type="EMBL" id="BDGX01000033">
    <property type="protein sequence ID" value="GAV52088.1"/>
    <property type="molecule type" value="Genomic_DNA"/>
</dbReference>
<feature type="domain" description="C2H2-type" evidence="4">
    <location>
        <begin position="263"/>
        <end position="290"/>
    </location>
</feature>
<proteinExistence type="predicted"/>
<keyword evidence="3" id="KW-0472">Membrane</keyword>
<feature type="region of interest" description="Disordered" evidence="2">
    <location>
        <begin position="173"/>
        <end position="193"/>
    </location>
</feature>
<dbReference type="PROSITE" id="PS50157">
    <property type="entry name" value="ZINC_FINGER_C2H2_2"/>
    <property type="match status" value="1"/>
</dbReference>
<name>A0A1Q3A8T5_ZYGRO</name>
<dbReference type="OrthoDB" id="654211at2759"/>
<dbReference type="InterPro" id="IPR050457">
    <property type="entry name" value="ZnFinger_BTB_dom_contain"/>
</dbReference>
<evidence type="ECO:0000313" key="5">
    <source>
        <dbReference type="EMBL" id="GAV52088.1"/>
    </source>
</evidence>
<dbReference type="InterPro" id="IPR036236">
    <property type="entry name" value="Znf_C2H2_sf"/>
</dbReference>
<keyword evidence="3" id="KW-0812">Transmembrane</keyword>
<reference evidence="5 6" key="1">
    <citation type="submission" date="2016-08" db="EMBL/GenBank/DDBJ databases">
        <title>Draft genome sequence of allopolyploid Zygosaccharomyces rouxii.</title>
        <authorList>
            <person name="Watanabe J."/>
            <person name="Uehara K."/>
            <person name="Mogi Y."/>
            <person name="Tsukioka Y."/>
        </authorList>
    </citation>
    <scope>NUCLEOTIDE SEQUENCE [LARGE SCALE GENOMIC DNA]</scope>
    <source>
        <strain evidence="5 6">NBRC 110957</strain>
    </source>
</reference>
<gene>
    <name evidence="5" type="ORF">ZYGR_0AG00790</name>
</gene>
<keyword evidence="1" id="KW-0862">Zinc</keyword>
<dbReference type="SUPFAM" id="SSF57667">
    <property type="entry name" value="beta-beta-alpha zinc fingers"/>
    <property type="match status" value="1"/>
</dbReference>
<evidence type="ECO:0000313" key="6">
    <source>
        <dbReference type="Proteomes" id="UP000187013"/>
    </source>
</evidence>
<dbReference type="InterPro" id="IPR013087">
    <property type="entry name" value="Znf_C2H2_type"/>
</dbReference>
<keyword evidence="1" id="KW-0479">Metal-binding</keyword>
<keyword evidence="1" id="KW-0863">Zinc-finger</keyword>
<sequence length="365" mass="40372">MRLYSFVQFYFSLLPSLLPFPFLSFFTSFYFSISSRSLEYFDSHGQYSTANCTSDSEVQLSIGNINMDVYESDKLPLPQPFYYRHPAAGTAGAADATARVMPSELPSMTWKIPSITRQHHQQHHQQHPPPFIAPFPITTSGYHAPGAFAGRSVFTPSANPTVQINPAFSLAGDSASSSNGRSNGTATTSNIPSMMPTVAGTTAGHHSPSLPLPHVAATVRQASAGVMAASVSAMGIAAVNATHQQQVHQEPNTQLPKLNGLSHHCPMCDKSFKRKSWLRRHLLSHSPERHFGCPWCLSKHKRKDNLLQHMKLKHTEFVLEKLRNHNVGIDGEVRNDNIRTLLYEGRLNKEDVKKVLNGLIDSYNG</sequence>
<organism evidence="5 6">
    <name type="scientific">Zygosaccharomyces rouxii</name>
    <dbReference type="NCBI Taxonomy" id="4956"/>
    <lineage>
        <taxon>Eukaryota</taxon>
        <taxon>Fungi</taxon>
        <taxon>Dikarya</taxon>
        <taxon>Ascomycota</taxon>
        <taxon>Saccharomycotina</taxon>
        <taxon>Saccharomycetes</taxon>
        <taxon>Saccharomycetales</taxon>
        <taxon>Saccharomycetaceae</taxon>
        <taxon>Zygosaccharomyces</taxon>
    </lineage>
</organism>
<protein>
    <recommendedName>
        <fullName evidence="4">C2H2-type domain-containing protein</fullName>
    </recommendedName>
</protein>
<feature type="transmembrane region" description="Helical" evidence="3">
    <location>
        <begin position="6"/>
        <end position="31"/>
    </location>
</feature>
<evidence type="ECO:0000256" key="1">
    <source>
        <dbReference type="PROSITE-ProRule" id="PRU00042"/>
    </source>
</evidence>
<evidence type="ECO:0000259" key="4">
    <source>
        <dbReference type="PROSITE" id="PS50157"/>
    </source>
</evidence>
<accession>A0A1Q3A8T5</accession>
<dbReference type="GO" id="GO:0000981">
    <property type="term" value="F:DNA-binding transcription factor activity, RNA polymerase II-specific"/>
    <property type="evidence" value="ECO:0007669"/>
    <property type="project" value="TreeGrafter"/>
</dbReference>